<feature type="compositionally biased region" description="Low complexity" evidence="3">
    <location>
        <begin position="62"/>
        <end position="73"/>
    </location>
</feature>
<evidence type="ECO:0000256" key="2">
    <source>
        <dbReference type="ARBA" id="ARBA00012755"/>
    </source>
</evidence>
<comment type="caution">
    <text evidence="5">The sequence shown here is derived from an EMBL/GenBank/DDBJ whole genome shotgun (WGS) entry which is preliminary data.</text>
</comment>
<evidence type="ECO:0000313" key="6">
    <source>
        <dbReference type="Proteomes" id="UP000777438"/>
    </source>
</evidence>
<dbReference type="GO" id="GO:0004557">
    <property type="term" value="F:alpha-galactosidase activity"/>
    <property type="evidence" value="ECO:0007669"/>
    <property type="project" value="UniProtKB-EC"/>
</dbReference>
<dbReference type="EC" id="3.2.1.22" evidence="2"/>
<dbReference type="PANTHER" id="PTHR35273:SF2">
    <property type="entry name" value="ALPHA-GALACTOSIDASE"/>
    <property type="match status" value="1"/>
</dbReference>
<reference evidence="5 6" key="1">
    <citation type="journal article" date="2021" name="Nat. Commun.">
        <title>Genetic determinants of endophytism in the Arabidopsis root mycobiome.</title>
        <authorList>
            <person name="Mesny F."/>
            <person name="Miyauchi S."/>
            <person name="Thiergart T."/>
            <person name="Pickel B."/>
            <person name="Atanasova L."/>
            <person name="Karlsson M."/>
            <person name="Huettel B."/>
            <person name="Barry K.W."/>
            <person name="Haridas S."/>
            <person name="Chen C."/>
            <person name="Bauer D."/>
            <person name="Andreopoulos W."/>
            <person name="Pangilinan J."/>
            <person name="LaButti K."/>
            <person name="Riley R."/>
            <person name="Lipzen A."/>
            <person name="Clum A."/>
            <person name="Drula E."/>
            <person name="Henrissat B."/>
            <person name="Kohler A."/>
            <person name="Grigoriev I.V."/>
            <person name="Martin F.M."/>
            <person name="Hacquard S."/>
        </authorList>
    </citation>
    <scope>NUCLEOTIDE SEQUENCE [LARGE SCALE GENOMIC DNA]</scope>
    <source>
        <strain evidence="5 6">MPI-CAGE-CH-0241</strain>
    </source>
</reference>
<dbReference type="OrthoDB" id="2108802at2759"/>
<dbReference type="InterPro" id="IPR004352">
    <property type="entry name" value="GH114_TIM-barrel"/>
</dbReference>
<comment type="catalytic activity">
    <reaction evidence="1">
        <text>Hydrolysis of terminal, non-reducing alpha-D-galactose residues in alpha-D-galactosides, including galactose oligosaccharides, galactomannans and galactolipids.</text>
        <dbReference type="EC" id="3.2.1.22"/>
    </reaction>
</comment>
<proteinExistence type="predicted"/>
<dbReference type="PANTHER" id="PTHR35273">
    <property type="entry name" value="ALPHA-1,4 POLYGALACTOSAMINIDASE, PUTATIVE (AFU_ORTHOLOGUE AFUA_3G07890)-RELATED"/>
    <property type="match status" value="1"/>
</dbReference>
<dbReference type="InterPro" id="IPR013785">
    <property type="entry name" value="Aldolase_TIM"/>
</dbReference>
<feature type="domain" description="Glycoside-hydrolase family GH114 TIM-barrel" evidence="4">
    <location>
        <begin position="82"/>
        <end position="318"/>
    </location>
</feature>
<accession>A0A9P8WD02</accession>
<evidence type="ECO:0000313" key="5">
    <source>
        <dbReference type="EMBL" id="KAH6896744.1"/>
    </source>
</evidence>
<sequence>MSGKKDGMDSKSFKQKWPLWQKLAILGLIIVIVVPLSVGLGVGLGNKSNDGDSTSDSDESNPDNTTNTTTNATFWQPEAGDSWQIVLLSPIKIDKESLSPDVKVWDLDLYDNDAETFQALAKMGKKTICYFSAGSWENWRDDKDDFHKSDLGSVMDGWPDERWLNVRSENVRKIMKKRIAYAAEKGCDAIDPDNVDGFQNENGVDLTQNDAVDYVKFLSETAASYNMSTGLKNAADLISSVLHYVHFSVNEECVLYSECDMFSPFIKAGKPVFHIEYPSGAPNKMSTSDVKEICSHSGNATGTEGFSTVIKKLKLDGWVEYCNSSKTFTTEVEAE</sequence>
<name>A0A9P8WD02_9HYPO</name>
<dbReference type="Proteomes" id="UP000777438">
    <property type="component" value="Unassembled WGS sequence"/>
</dbReference>
<dbReference type="Gene3D" id="3.20.20.70">
    <property type="entry name" value="Aldolase class I"/>
    <property type="match status" value="1"/>
</dbReference>
<dbReference type="SUPFAM" id="SSF51445">
    <property type="entry name" value="(Trans)glycosidases"/>
    <property type="match status" value="1"/>
</dbReference>
<organism evidence="5 6">
    <name type="scientific">Thelonectria olida</name>
    <dbReference type="NCBI Taxonomy" id="1576542"/>
    <lineage>
        <taxon>Eukaryota</taxon>
        <taxon>Fungi</taxon>
        <taxon>Dikarya</taxon>
        <taxon>Ascomycota</taxon>
        <taxon>Pezizomycotina</taxon>
        <taxon>Sordariomycetes</taxon>
        <taxon>Hypocreomycetidae</taxon>
        <taxon>Hypocreales</taxon>
        <taxon>Nectriaceae</taxon>
        <taxon>Thelonectria</taxon>
    </lineage>
</organism>
<dbReference type="AlphaFoldDB" id="A0A9P8WD02"/>
<dbReference type="Pfam" id="PF03537">
    <property type="entry name" value="Glyco_hydro_114"/>
    <property type="match status" value="1"/>
</dbReference>
<evidence type="ECO:0000256" key="1">
    <source>
        <dbReference type="ARBA" id="ARBA00001255"/>
    </source>
</evidence>
<gene>
    <name evidence="5" type="ORF">B0T10DRAFT_526132</name>
</gene>
<dbReference type="InterPro" id="IPR017853">
    <property type="entry name" value="GH"/>
</dbReference>
<feature type="region of interest" description="Disordered" evidence="3">
    <location>
        <begin position="47"/>
        <end position="73"/>
    </location>
</feature>
<protein>
    <recommendedName>
        <fullName evidence="2">alpha-galactosidase</fullName>
        <ecNumber evidence="2">3.2.1.22</ecNumber>
    </recommendedName>
</protein>
<evidence type="ECO:0000256" key="3">
    <source>
        <dbReference type="SAM" id="MobiDB-lite"/>
    </source>
</evidence>
<keyword evidence="6" id="KW-1185">Reference proteome</keyword>
<evidence type="ECO:0000259" key="4">
    <source>
        <dbReference type="Pfam" id="PF03537"/>
    </source>
</evidence>
<keyword evidence="5" id="KW-0378">Hydrolase</keyword>
<dbReference type="EMBL" id="JAGPYM010000003">
    <property type="protein sequence ID" value="KAH6896744.1"/>
    <property type="molecule type" value="Genomic_DNA"/>
</dbReference>